<evidence type="ECO:0000259" key="7">
    <source>
        <dbReference type="PROSITE" id="PS51181"/>
    </source>
</evidence>
<feature type="domain" description="C2 tensin-type" evidence="8">
    <location>
        <begin position="103"/>
        <end position="304"/>
    </location>
</feature>
<feature type="domain" description="Tyrosine specific protein phosphatases" evidence="6">
    <location>
        <begin position="107"/>
        <end position="181"/>
    </location>
</feature>
<dbReference type="PANTHER" id="PTHR12305:SF52">
    <property type="entry name" value="PHOSPHATIDYLINOSITOL 3,4,5-TRISPHOSPHATE 3-PHOSPHATASE CNRN"/>
    <property type="match status" value="1"/>
</dbReference>
<dbReference type="GO" id="GO:0004725">
    <property type="term" value="F:protein tyrosine phosphatase activity"/>
    <property type="evidence" value="ECO:0007669"/>
    <property type="project" value="TreeGrafter"/>
</dbReference>
<dbReference type="InterPro" id="IPR057023">
    <property type="entry name" value="PTP-SAK"/>
</dbReference>
<evidence type="ECO:0000313" key="9">
    <source>
        <dbReference type="EMBL" id="ELR18315.1"/>
    </source>
</evidence>
<evidence type="ECO:0000256" key="2">
    <source>
        <dbReference type="ARBA" id="ARBA00007881"/>
    </source>
</evidence>
<feature type="compositionally biased region" description="Basic residues" evidence="5">
    <location>
        <begin position="484"/>
        <end position="501"/>
    </location>
</feature>
<dbReference type="SUPFAM" id="SSF49562">
    <property type="entry name" value="C2 domain (Calcium/lipid-binding domain, CaLB)"/>
    <property type="match status" value="1"/>
</dbReference>
<dbReference type="Proteomes" id="UP000011083">
    <property type="component" value="Unassembled WGS sequence"/>
</dbReference>
<dbReference type="GO" id="GO:0043491">
    <property type="term" value="P:phosphatidylinositol 3-kinase/protein kinase B signal transduction"/>
    <property type="evidence" value="ECO:0007669"/>
    <property type="project" value="TreeGrafter"/>
</dbReference>
<dbReference type="InterPro" id="IPR003595">
    <property type="entry name" value="Tyr_Pase_cat"/>
</dbReference>
<dbReference type="SUPFAM" id="SSF52799">
    <property type="entry name" value="(Phosphotyrosine protein) phosphatases II"/>
    <property type="match status" value="1"/>
</dbReference>
<dbReference type="PANTHER" id="PTHR12305">
    <property type="entry name" value="PHOSPHATASE WITH HOMOLOGY TO TENSIN"/>
    <property type="match status" value="1"/>
</dbReference>
<dbReference type="EMBL" id="KB007960">
    <property type="protein sequence ID" value="ELR18315.1"/>
    <property type="molecule type" value="Genomic_DNA"/>
</dbReference>
<feature type="compositionally biased region" description="Pro residues" evidence="5">
    <location>
        <begin position="746"/>
        <end position="755"/>
    </location>
</feature>
<feature type="compositionally biased region" description="Basic and acidic residues" evidence="5">
    <location>
        <begin position="437"/>
        <end position="483"/>
    </location>
</feature>
<evidence type="ECO:0000256" key="1">
    <source>
        <dbReference type="ARBA" id="ARBA00004316"/>
    </source>
</evidence>
<dbReference type="InterPro" id="IPR014020">
    <property type="entry name" value="Tensin_C2-dom"/>
</dbReference>
<dbReference type="GO" id="GO:0046856">
    <property type="term" value="P:phosphatidylinositol dephosphorylation"/>
    <property type="evidence" value="ECO:0007669"/>
    <property type="project" value="TreeGrafter"/>
</dbReference>
<dbReference type="InterPro" id="IPR016130">
    <property type="entry name" value="Tyr_Pase_AS"/>
</dbReference>
<comment type="subcellular location">
    <subcellularLocation>
        <location evidence="1">Cell projection</location>
    </subcellularLocation>
</comment>
<feature type="domain" description="Phosphatase tensin-type" evidence="7">
    <location>
        <begin position="16"/>
        <end position="193"/>
    </location>
</feature>
<feature type="region of interest" description="Disordered" evidence="5">
    <location>
        <begin position="342"/>
        <end position="801"/>
    </location>
</feature>
<dbReference type="AlphaFoldDB" id="L8GZ86"/>
<keyword evidence="10" id="KW-1185">Reference proteome</keyword>
<dbReference type="InterPro" id="IPR029023">
    <property type="entry name" value="Tensin_phosphatase"/>
</dbReference>
<feature type="compositionally biased region" description="Basic and acidic residues" evidence="5">
    <location>
        <begin position="529"/>
        <end position="553"/>
    </location>
</feature>
<proteinExistence type="inferred from homology"/>
<sequence length="801" mass="87658">MNLKKKVRVAVSKDRIRFNDKKHNLDLSYITNNLIAMAFPATGIEATYRNDIDEVSRMLHTYHKNNYMIWNLRIPRTLRSGRLYDYSKFNHQVLNFGFPDHHSPPLDLLFQIIVSMDNWLSASPEHVAVIHCVGGKGRTGTVISCYLIFTGYFADPQEALLHFAYMRSMKERGVTQTSQKRYVTYFQNILRNTVRPHPKVLRIRRVESSSIIWDVDCMVKGDVLIKFYHLKENKEKVLDKTKEGSKKKFEQSMFRFSFHTAFVELEQGGLILKKGDLDIYHKPKRFRDSIERDEFGVIVIMEEVEEHMAQLYGEEDAAITATYEQFFQKITSERIRSRHESLLVVNDEDQEESNADTDAETDEELEEDNDSDGDDDESSSCGQGDLERSTSSDAVPESVPKTGGSEVVRQREKEKEKEKKKNEAASSKSEVEATGTEAKERKKSEGDEGSTEKGDGSAEEKAKGAVEEKEEKGAPSTRPPEKALKKKGSMRAIRKKLSKLKKASDGSGSSIRRRKKDTKPTPSDDEQEASDKSEIKTGDVRAKSERTPSDKDANGANGETQGGRVSSALASSLSADLSASGKKHRRPVTVYAKARHSEDSSNGNTGVNIGRRDGTTDQQLSGTTLPKGSEGALGDAKGLKPEAVGSAGAGAAADNDNDDEDAEAMAKAAAKSRLRSTSLKDVLAGGKSERRPAGATHLLLGSARGSTPQKPLPPTPAALGVVVTAEENGGKTDVDVEGAVTDDRPPSPLPSPPSSPIFSPGSRSPMWGADGGAARRSAGASLSSHRCSVATPSSLGRPHEG</sequence>
<dbReference type="PROSITE" id="PS51181">
    <property type="entry name" value="PPASE_TENSIN"/>
    <property type="match status" value="1"/>
</dbReference>
<feature type="compositionally biased region" description="Low complexity" evidence="5">
    <location>
        <begin position="772"/>
        <end position="784"/>
    </location>
</feature>
<dbReference type="VEuPathDB" id="AmoebaDB:ACA1_371620"/>
<feature type="compositionally biased region" description="Low complexity" evidence="5">
    <location>
        <begin position="566"/>
        <end position="580"/>
    </location>
</feature>
<evidence type="ECO:0000313" key="10">
    <source>
        <dbReference type="Proteomes" id="UP000011083"/>
    </source>
</evidence>
<keyword evidence="3" id="KW-0378">Hydrolase</keyword>
<name>L8GZ86_ACACF</name>
<dbReference type="SMART" id="SM01326">
    <property type="entry name" value="PTEN_C2"/>
    <property type="match status" value="1"/>
</dbReference>
<dbReference type="GO" id="GO:0005634">
    <property type="term" value="C:nucleus"/>
    <property type="evidence" value="ECO:0007669"/>
    <property type="project" value="TreeGrafter"/>
</dbReference>
<evidence type="ECO:0000256" key="4">
    <source>
        <dbReference type="ARBA" id="ARBA00023273"/>
    </source>
</evidence>
<evidence type="ECO:0000259" key="6">
    <source>
        <dbReference type="PROSITE" id="PS50056"/>
    </source>
</evidence>
<feature type="compositionally biased region" description="Polar residues" evidence="5">
    <location>
        <begin position="616"/>
        <end position="626"/>
    </location>
</feature>
<evidence type="ECO:0000256" key="5">
    <source>
        <dbReference type="SAM" id="MobiDB-lite"/>
    </source>
</evidence>
<dbReference type="GeneID" id="14918957"/>
<dbReference type="InterPro" id="IPR000387">
    <property type="entry name" value="Tyr_Pase_dom"/>
</dbReference>
<dbReference type="GO" id="GO:0016314">
    <property type="term" value="F:phosphatidylinositol-3,4,5-trisphosphate 3-phosphatase activity"/>
    <property type="evidence" value="ECO:0007669"/>
    <property type="project" value="TreeGrafter"/>
</dbReference>
<evidence type="ECO:0000259" key="8">
    <source>
        <dbReference type="PROSITE" id="PS51182"/>
    </source>
</evidence>
<dbReference type="Gene3D" id="3.90.190.10">
    <property type="entry name" value="Protein tyrosine phosphatase superfamily"/>
    <property type="match status" value="1"/>
</dbReference>
<dbReference type="Pfam" id="PF22784">
    <property type="entry name" value="PTP-SAK"/>
    <property type="match status" value="1"/>
</dbReference>
<reference evidence="9 10" key="1">
    <citation type="journal article" date="2013" name="Genome Biol.">
        <title>Genome of Acanthamoeba castellanii highlights extensive lateral gene transfer and early evolution of tyrosine kinase signaling.</title>
        <authorList>
            <person name="Clarke M."/>
            <person name="Lohan A.J."/>
            <person name="Liu B."/>
            <person name="Lagkouvardos I."/>
            <person name="Roy S."/>
            <person name="Zafar N."/>
            <person name="Bertelli C."/>
            <person name="Schilde C."/>
            <person name="Kianianmomeni A."/>
            <person name="Burglin T.R."/>
            <person name="Frech C."/>
            <person name="Turcotte B."/>
            <person name="Kopec K.O."/>
            <person name="Synnott J.M."/>
            <person name="Choo C."/>
            <person name="Paponov I."/>
            <person name="Finkler A."/>
            <person name="Soon Heng Tan C."/>
            <person name="Hutchins A.P."/>
            <person name="Weinmeier T."/>
            <person name="Rattei T."/>
            <person name="Chu J.S."/>
            <person name="Gimenez G."/>
            <person name="Irimia M."/>
            <person name="Rigden D.J."/>
            <person name="Fitzpatrick D.A."/>
            <person name="Lorenzo-Morales J."/>
            <person name="Bateman A."/>
            <person name="Chiu C.H."/>
            <person name="Tang P."/>
            <person name="Hegemann P."/>
            <person name="Fromm H."/>
            <person name="Raoult D."/>
            <person name="Greub G."/>
            <person name="Miranda-Saavedra D."/>
            <person name="Chen N."/>
            <person name="Nash P."/>
            <person name="Ginger M.L."/>
            <person name="Horn M."/>
            <person name="Schaap P."/>
            <person name="Caler L."/>
            <person name="Loftus B."/>
        </authorList>
    </citation>
    <scope>NUCLEOTIDE SEQUENCE [LARGE SCALE GENOMIC DNA]</scope>
    <source>
        <strain evidence="9 10">Neff</strain>
    </source>
</reference>
<keyword evidence="4" id="KW-0966">Cell projection</keyword>
<dbReference type="PROSITE" id="PS50056">
    <property type="entry name" value="TYR_PHOSPHATASE_2"/>
    <property type="match status" value="1"/>
</dbReference>
<dbReference type="GO" id="GO:0048870">
    <property type="term" value="P:cell motility"/>
    <property type="evidence" value="ECO:0007669"/>
    <property type="project" value="TreeGrafter"/>
</dbReference>
<dbReference type="GO" id="GO:0005886">
    <property type="term" value="C:plasma membrane"/>
    <property type="evidence" value="ECO:0007669"/>
    <property type="project" value="TreeGrafter"/>
</dbReference>
<dbReference type="InterPro" id="IPR051281">
    <property type="entry name" value="Dual-spec_lipid-protein_phosph"/>
</dbReference>
<feature type="compositionally biased region" description="Basic and acidic residues" evidence="5">
    <location>
        <begin position="408"/>
        <end position="423"/>
    </location>
</feature>
<dbReference type="GO" id="GO:0005829">
    <property type="term" value="C:cytosol"/>
    <property type="evidence" value="ECO:0007669"/>
    <property type="project" value="TreeGrafter"/>
</dbReference>
<dbReference type="PROSITE" id="PS51182">
    <property type="entry name" value="C2_TENSIN"/>
    <property type="match status" value="1"/>
</dbReference>
<dbReference type="OrthoDB" id="16692at2759"/>
<dbReference type="InterPro" id="IPR035892">
    <property type="entry name" value="C2_domain_sf"/>
</dbReference>
<protein>
    <submittedName>
        <fullName evidence="9">Phosphatidylinositol-3,4,5-trisphosphate 3-phosphatase</fullName>
    </submittedName>
</protein>
<comment type="similarity">
    <text evidence="2">Belongs to the PTEN phosphatase protein family.</text>
</comment>
<dbReference type="RefSeq" id="XP_004340335.1">
    <property type="nucleotide sequence ID" value="XM_004340287.1"/>
</dbReference>
<dbReference type="GO" id="GO:0051896">
    <property type="term" value="P:regulation of phosphatidylinositol 3-kinase/protein kinase B signal transduction"/>
    <property type="evidence" value="ECO:0007669"/>
    <property type="project" value="TreeGrafter"/>
</dbReference>
<gene>
    <name evidence="9" type="ORF">ACA1_371620</name>
</gene>
<dbReference type="PROSITE" id="PS00383">
    <property type="entry name" value="TYR_PHOSPHATASE_1"/>
    <property type="match status" value="1"/>
</dbReference>
<dbReference type="STRING" id="1257118.L8GZ86"/>
<feature type="compositionally biased region" description="Acidic residues" evidence="5">
    <location>
        <begin position="346"/>
        <end position="378"/>
    </location>
</feature>
<dbReference type="GO" id="GO:0042995">
    <property type="term" value="C:cell projection"/>
    <property type="evidence" value="ECO:0007669"/>
    <property type="project" value="UniProtKB-SubCell"/>
</dbReference>
<feature type="compositionally biased region" description="Low complexity" evidence="5">
    <location>
        <begin position="756"/>
        <end position="765"/>
    </location>
</feature>
<dbReference type="SMART" id="SM00404">
    <property type="entry name" value="PTPc_motif"/>
    <property type="match status" value="1"/>
</dbReference>
<accession>L8GZ86</accession>
<dbReference type="Pfam" id="PF10409">
    <property type="entry name" value="PTEN_C2"/>
    <property type="match status" value="1"/>
</dbReference>
<organism evidence="9 10">
    <name type="scientific">Acanthamoeba castellanii (strain ATCC 30010 / Neff)</name>
    <dbReference type="NCBI Taxonomy" id="1257118"/>
    <lineage>
        <taxon>Eukaryota</taxon>
        <taxon>Amoebozoa</taxon>
        <taxon>Discosea</taxon>
        <taxon>Longamoebia</taxon>
        <taxon>Centramoebida</taxon>
        <taxon>Acanthamoebidae</taxon>
        <taxon>Acanthamoeba</taxon>
    </lineage>
</organism>
<dbReference type="CDD" id="cd14497">
    <property type="entry name" value="PTP_PTEN-like"/>
    <property type="match status" value="1"/>
</dbReference>
<dbReference type="KEGG" id="acan:ACA1_371620"/>
<dbReference type="InterPro" id="IPR029021">
    <property type="entry name" value="Prot-tyrosine_phosphatase-like"/>
</dbReference>
<evidence type="ECO:0000256" key="3">
    <source>
        <dbReference type="ARBA" id="ARBA00022801"/>
    </source>
</evidence>